<accession>A0AAF0TKP7</accession>
<reference evidence="1" key="1">
    <citation type="submission" date="2023-08" db="EMBL/GenBank/DDBJ databases">
        <title>A de novo genome assembly of Solanum verrucosum Schlechtendal, a Mexican diploid species geographically isolated from the other diploid A-genome species in potato relatives.</title>
        <authorList>
            <person name="Hosaka K."/>
        </authorList>
    </citation>
    <scope>NUCLEOTIDE SEQUENCE</scope>
    <source>
        <tissue evidence="1">Young leaves</tissue>
    </source>
</reference>
<keyword evidence="2" id="KW-1185">Reference proteome</keyword>
<sequence length="25" mass="3075">MRMVSLMMFQKDILLFMLEKIEVDI</sequence>
<gene>
    <name evidence="1" type="ORF">MTR67_010030</name>
</gene>
<dbReference type="EMBL" id="CP133613">
    <property type="protein sequence ID" value="WMV16645.1"/>
    <property type="molecule type" value="Genomic_DNA"/>
</dbReference>
<protein>
    <submittedName>
        <fullName evidence="1">Uncharacterized protein</fullName>
    </submittedName>
</protein>
<name>A0AAF0TKP7_SOLVR</name>
<dbReference type="AlphaFoldDB" id="A0AAF0TKP7"/>
<organism evidence="1 2">
    <name type="scientific">Solanum verrucosum</name>
    <dbReference type="NCBI Taxonomy" id="315347"/>
    <lineage>
        <taxon>Eukaryota</taxon>
        <taxon>Viridiplantae</taxon>
        <taxon>Streptophyta</taxon>
        <taxon>Embryophyta</taxon>
        <taxon>Tracheophyta</taxon>
        <taxon>Spermatophyta</taxon>
        <taxon>Magnoliopsida</taxon>
        <taxon>eudicotyledons</taxon>
        <taxon>Gunneridae</taxon>
        <taxon>Pentapetalae</taxon>
        <taxon>asterids</taxon>
        <taxon>lamiids</taxon>
        <taxon>Solanales</taxon>
        <taxon>Solanaceae</taxon>
        <taxon>Solanoideae</taxon>
        <taxon>Solaneae</taxon>
        <taxon>Solanum</taxon>
    </lineage>
</organism>
<dbReference type="Proteomes" id="UP001234989">
    <property type="component" value="Chromosome 2"/>
</dbReference>
<proteinExistence type="predicted"/>
<evidence type="ECO:0000313" key="1">
    <source>
        <dbReference type="EMBL" id="WMV16645.1"/>
    </source>
</evidence>
<evidence type="ECO:0000313" key="2">
    <source>
        <dbReference type="Proteomes" id="UP001234989"/>
    </source>
</evidence>